<evidence type="ECO:0000313" key="1">
    <source>
        <dbReference type="EMBL" id="EFC53452.1"/>
    </source>
</evidence>
<comment type="caution">
    <text evidence="1">The sequence shown here is derived from an EMBL/GenBank/DDBJ whole genome shotgun (WGS) entry which is preliminary data.</text>
</comment>
<proteinExistence type="predicted"/>
<organism evidence="1 2">
    <name type="scientific">Neisseria subflava NJ9703</name>
    <dbReference type="NCBI Taxonomy" id="546268"/>
    <lineage>
        <taxon>Bacteria</taxon>
        <taxon>Pseudomonadati</taxon>
        <taxon>Pseudomonadota</taxon>
        <taxon>Betaproteobacteria</taxon>
        <taxon>Neisseriales</taxon>
        <taxon>Neisseriaceae</taxon>
        <taxon>Neisseria</taxon>
    </lineage>
</organism>
<name>A0A9W5N0J1_NEISU</name>
<sequence length="42" mass="5333">MFLWKFIFKFIHKICLFKNNLLKRFIYAQNLLHSFTKYCFIL</sequence>
<dbReference type="Proteomes" id="UP000004621">
    <property type="component" value="Unassembled WGS sequence"/>
</dbReference>
<dbReference type="AlphaFoldDB" id="A0A9W5N0J1"/>
<dbReference type="EMBL" id="ACEO02000001">
    <property type="protein sequence ID" value="EFC53452.1"/>
    <property type="molecule type" value="Genomic_DNA"/>
</dbReference>
<accession>A0A9W5N0J1</accession>
<gene>
    <name evidence="1" type="ORF">NEISUBOT_03455</name>
</gene>
<reference evidence="1 2" key="1">
    <citation type="submission" date="2010-01" db="EMBL/GenBank/DDBJ databases">
        <authorList>
            <person name="Weinstock G."/>
            <person name="Sodergren E."/>
            <person name="Clifton S."/>
            <person name="Fulton L."/>
            <person name="Fulton B."/>
            <person name="Courtney L."/>
            <person name="Fronick C."/>
            <person name="Harrison M."/>
            <person name="Strong C."/>
            <person name="Farmer C."/>
            <person name="Delahaunty K."/>
            <person name="Markovic C."/>
            <person name="Hall O."/>
            <person name="Minx P."/>
            <person name="Tomlinson C."/>
            <person name="Mitreva M."/>
            <person name="Nelson J."/>
            <person name="Hou S."/>
            <person name="Wollam A."/>
            <person name="Pepin K.H."/>
            <person name="Johnson M."/>
            <person name="Bhonagiri V."/>
            <person name="Nash W.E."/>
            <person name="Warren W."/>
            <person name="Chinwalla A."/>
            <person name="Mardis E.R."/>
            <person name="Wilson R.K."/>
        </authorList>
    </citation>
    <scope>NUCLEOTIDE SEQUENCE [LARGE SCALE GENOMIC DNA]</scope>
    <source>
        <strain evidence="1 2">NJ9703</strain>
    </source>
</reference>
<evidence type="ECO:0000313" key="2">
    <source>
        <dbReference type="Proteomes" id="UP000004621"/>
    </source>
</evidence>
<protein>
    <submittedName>
        <fullName evidence="1">Uncharacterized protein</fullName>
    </submittedName>
</protein>